<evidence type="ECO:0000256" key="1">
    <source>
        <dbReference type="ARBA" id="ARBA00022729"/>
    </source>
</evidence>
<keyword evidence="1" id="KW-0732">Signal</keyword>
<keyword evidence="4" id="KW-1185">Reference proteome</keyword>
<dbReference type="InterPro" id="IPR029058">
    <property type="entry name" value="AB_hydrolase_fold"/>
</dbReference>
<organism evidence="3 4">
    <name type="scientific">Winogradskyella pulchriflava</name>
    <dbReference type="NCBI Taxonomy" id="1110688"/>
    <lineage>
        <taxon>Bacteria</taxon>
        <taxon>Pseudomonadati</taxon>
        <taxon>Bacteroidota</taxon>
        <taxon>Flavobacteriia</taxon>
        <taxon>Flavobacteriales</taxon>
        <taxon>Flavobacteriaceae</taxon>
        <taxon>Winogradskyella</taxon>
    </lineage>
</organism>
<dbReference type="RefSeq" id="WP_386063265.1">
    <property type="nucleotide sequence ID" value="NZ_JBHLTQ010000005.1"/>
</dbReference>
<dbReference type="EMBL" id="JBHLTQ010000005">
    <property type="protein sequence ID" value="MFC0604874.1"/>
    <property type="molecule type" value="Genomic_DNA"/>
</dbReference>
<dbReference type="Gene3D" id="3.40.50.1820">
    <property type="entry name" value="alpha/beta hydrolase"/>
    <property type="match status" value="1"/>
</dbReference>
<name>A0ABV6Q9C3_9FLAO</name>
<protein>
    <submittedName>
        <fullName evidence="3">Prolyl oligopeptidase family serine peptidase</fullName>
    </submittedName>
</protein>
<dbReference type="Proteomes" id="UP001589832">
    <property type="component" value="Unassembled WGS sequence"/>
</dbReference>
<gene>
    <name evidence="3" type="ORF">ACFFGA_09950</name>
</gene>
<dbReference type="SUPFAM" id="SSF53474">
    <property type="entry name" value="alpha/beta-Hydrolases"/>
    <property type="match status" value="1"/>
</dbReference>
<evidence type="ECO:0000259" key="2">
    <source>
        <dbReference type="Pfam" id="PF02230"/>
    </source>
</evidence>
<dbReference type="PANTHER" id="PTHR43037:SF1">
    <property type="entry name" value="BLL1128 PROTEIN"/>
    <property type="match status" value="1"/>
</dbReference>
<dbReference type="InterPro" id="IPR003140">
    <property type="entry name" value="PLipase/COase/thioEstase"/>
</dbReference>
<reference evidence="3 4" key="1">
    <citation type="submission" date="2024-09" db="EMBL/GenBank/DDBJ databases">
        <authorList>
            <person name="Sun Q."/>
            <person name="Mori K."/>
        </authorList>
    </citation>
    <scope>NUCLEOTIDE SEQUENCE [LARGE SCALE GENOMIC DNA]</scope>
    <source>
        <strain evidence="3 4">NCAIM B.02481</strain>
    </source>
</reference>
<dbReference type="InterPro" id="IPR050955">
    <property type="entry name" value="Plant_Biomass_Hydrol_Est"/>
</dbReference>
<proteinExistence type="predicted"/>
<evidence type="ECO:0000313" key="4">
    <source>
        <dbReference type="Proteomes" id="UP001589832"/>
    </source>
</evidence>
<accession>A0ABV6Q9C3</accession>
<dbReference type="PANTHER" id="PTHR43037">
    <property type="entry name" value="UNNAMED PRODUCT-RELATED"/>
    <property type="match status" value="1"/>
</dbReference>
<feature type="domain" description="Phospholipase/carboxylesterase/thioesterase" evidence="2">
    <location>
        <begin position="55"/>
        <end position="251"/>
    </location>
</feature>
<evidence type="ECO:0000313" key="3">
    <source>
        <dbReference type="EMBL" id="MFC0604874.1"/>
    </source>
</evidence>
<sequence>MTIQHRYLQLLITSLFMLSGLSIFAQQESLFKEESFIQETDTLKYRILLPEDFSEDKQYPVVLFLHGAGERGEDNKKQLVHGSKLFTDITNRGAFPAIVIFPQCPKNSYWSNAEVDRSSYPIKLTFPKDKEATKPLQLVIGLMKEITSKAYVNKDKVYVGGLSMGGMGTFEILSRQPDMFAAAFAICGDGNAELTKNYATKVDIWVFHGANDDVVNPKGSVKMVNAILENGGKPNFTLYADDNHNSWDSAFAEPELLTWLFSKSKK</sequence>
<comment type="caution">
    <text evidence="3">The sequence shown here is derived from an EMBL/GenBank/DDBJ whole genome shotgun (WGS) entry which is preliminary data.</text>
</comment>
<dbReference type="Pfam" id="PF02230">
    <property type="entry name" value="Abhydrolase_2"/>
    <property type="match status" value="1"/>
</dbReference>